<accession>A0ABN6FDB7</accession>
<protein>
    <submittedName>
        <fullName evidence="2">Uncharacterized protein</fullName>
    </submittedName>
</protein>
<proteinExistence type="predicted"/>
<feature type="region of interest" description="Disordered" evidence="1">
    <location>
        <begin position="20"/>
        <end position="53"/>
    </location>
</feature>
<evidence type="ECO:0000256" key="1">
    <source>
        <dbReference type="SAM" id="MobiDB-lite"/>
    </source>
</evidence>
<evidence type="ECO:0000313" key="2">
    <source>
        <dbReference type="EMBL" id="BCT74924.1"/>
    </source>
</evidence>
<dbReference type="EMBL" id="AP024525">
    <property type="protein sequence ID" value="BCT74924.1"/>
    <property type="molecule type" value="Genomic_DNA"/>
</dbReference>
<name>A0ABN6FDB7_SINCY</name>
<gene>
    <name evidence="2" type="ORF">SCMU_07660</name>
</gene>
<feature type="compositionally biased region" description="Basic residues" evidence="1">
    <location>
        <begin position="33"/>
        <end position="46"/>
    </location>
</feature>
<dbReference type="Proteomes" id="UP001319861">
    <property type="component" value="Chromosome"/>
</dbReference>
<organism evidence="2 3">
    <name type="scientific">Sinomonas cyclohexanicum</name>
    <name type="common">Corynebacterium cyclohexanicum</name>
    <dbReference type="NCBI Taxonomy" id="322009"/>
    <lineage>
        <taxon>Bacteria</taxon>
        <taxon>Bacillati</taxon>
        <taxon>Actinomycetota</taxon>
        <taxon>Actinomycetes</taxon>
        <taxon>Micrococcales</taxon>
        <taxon>Micrococcaceae</taxon>
        <taxon>Sinomonas</taxon>
    </lineage>
</organism>
<evidence type="ECO:0000313" key="3">
    <source>
        <dbReference type="Proteomes" id="UP001319861"/>
    </source>
</evidence>
<keyword evidence="3" id="KW-1185">Reference proteome</keyword>
<sequence>MEVDGDVHGASPSQRALYIRGAEQTVDTADERHHRRKPRGRGKHKLMGRECAP</sequence>
<reference evidence="2 3" key="1">
    <citation type="journal article" date="2021" name="J. Biosci. Bioeng.">
        <title>Identification and characterization of a chc gene cluster responsible for the aromatization pathway of cyclohexanecarboxylate degradation in Sinomonas cyclohexanicum ATCC 51369.</title>
        <authorList>
            <person name="Yamamoto T."/>
            <person name="Hasegawa Y."/>
            <person name="Lau P.C.K."/>
            <person name="Iwaki H."/>
        </authorList>
    </citation>
    <scope>NUCLEOTIDE SEQUENCE [LARGE SCALE GENOMIC DNA]</scope>
    <source>
        <strain evidence="2 3">ATCC 51369</strain>
    </source>
</reference>